<proteinExistence type="predicted"/>
<dbReference type="RefSeq" id="WP_107031483.1">
    <property type="nucleotide sequence ID" value="NZ_CAOLYA010000017.1"/>
</dbReference>
<gene>
    <name evidence="3" type="ORF">C5O23_03025</name>
</gene>
<organism evidence="3 4">
    <name type="scientific">Duncaniella muris</name>
    <dbReference type="NCBI Taxonomy" id="2094150"/>
    <lineage>
        <taxon>Bacteria</taxon>
        <taxon>Pseudomonadati</taxon>
        <taxon>Bacteroidota</taxon>
        <taxon>Bacteroidia</taxon>
        <taxon>Bacteroidales</taxon>
        <taxon>Muribaculaceae</taxon>
        <taxon>Duncaniella</taxon>
    </lineage>
</organism>
<dbReference type="PANTHER" id="PTHR40940">
    <property type="entry name" value="PROTEIN BATD-RELATED"/>
    <property type="match status" value="1"/>
</dbReference>
<comment type="caution">
    <text evidence="3">The sequence shown here is derived from an EMBL/GenBank/DDBJ whole genome shotgun (WGS) entry which is preliminary data.</text>
</comment>
<keyword evidence="4" id="KW-1185">Reference proteome</keyword>
<evidence type="ECO:0000313" key="4">
    <source>
        <dbReference type="Proteomes" id="UP000244905"/>
    </source>
</evidence>
<name>A0A2V1IS27_9BACT</name>
<sequence length="599" mass="66521">MKRFSLFILLGTLLICQNVFAQVSFSVQPPTRVYEGDRFPITFRLSNADGSDLSVSQINGCTLLYGPSVSQRQSYQVTNGKAVSSSSVEYTYYYKAGKAGQYTIPAASVMADGKRYSTKAVSFTIHESADRDKPASQRPVDVDDVDTQTAGRRVNSDDVFVRIILSKSSAYEQEAIGCTIKLYTKYSISSFMPTKQPSFDGCLIQELDVQPSLNEMETYNGQNYMTAVLKRCIIFPQKSGKLTINSGNYDISVVQYDNVNMGMFQVRQPREAKIKVSSNTGSLNILPLPQPQPDGFTGAVGSFSIDSRMVGNTFRTNDPATLIYTIKGTGNIKYVKEPEIDFPTEFEQYTPKSDIQTEVHGNEVSGSMTVEYTFVPQSVGDFSIGSDKFVYFNPQTKQYVTLTTPAYSIKVAKGLSTPVSAEQKDVENKNSDIRHIHLGEKNPQQAHILVVTKGWYWGLYAGLLVLTVALIVINRRQTKLSADVTGRRTAKASKVAKRRLKAAEAFMKAGNSEKFYEEMLRALWGYLSDKLSMPVSQLSRENISSTLASKGYSEESTAGLVEVLDDCEMARYTPDSSSRMDNVYEKGVNVINNLENCKR</sequence>
<keyword evidence="1" id="KW-0812">Transmembrane</keyword>
<keyword evidence="2" id="KW-0732">Signal</keyword>
<feature type="signal peptide" evidence="2">
    <location>
        <begin position="1"/>
        <end position="21"/>
    </location>
</feature>
<dbReference type="PANTHER" id="PTHR40940:SF2">
    <property type="entry name" value="BATD"/>
    <property type="match status" value="1"/>
</dbReference>
<feature type="transmembrane region" description="Helical" evidence="1">
    <location>
        <begin position="454"/>
        <end position="473"/>
    </location>
</feature>
<dbReference type="EMBL" id="PUEC01000004">
    <property type="protein sequence ID" value="PWB03701.1"/>
    <property type="molecule type" value="Genomic_DNA"/>
</dbReference>
<feature type="chain" id="PRO_5016172018" evidence="2">
    <location>
        <begin position="22"/>
        <end position="599"/>
    </location>
</feature>
<evidence type="ECO:0000256" key="2">
    <source>
        <dbReference type="SAM" id="SignalP"/>
    </source>
</evidence>
<dbReference type="InterPro" id="IPR025738">
    <property type="entry name" value="BatD"/>
</dbReference>
<evidence type="ECO:0000313" key="3">
    <source>
        <dbReference type="EMBL" id="PWB03701.1"/>
    </source>
</evidence>
<keyword evidence="1" id="KW-1133">Transmembrane helix</keyword>
<dbReference type="Proteomes" id="UP000244905">
    <property type="component" value="Unassembled WGS sequence"/>
</dbReference>
<dbReference type="AlphaFoldDB" id="A0A2V1IS27"/>
<reference evidence="4" key="1">
    <citation type="submission" date="2018-02" db="EMBL/GenBank/DDBJ databases">
        <authorList>
            <person name="Clavel T."/>
            <person name="Strowig T."/>
        </authorList>
    </citation>
    <scope>NUCLEOTIDE SEQUENCE [LARGE SCALE GENOMIC DNA]</scope>
    <source>
        <strain evidence="4">DSM 103720</strain>
    </source>
</reference>
<keyword evidence="1" id="KW-0472">Membrane</keyword>
<dbReference type="GeneID" id="82525322"/>
<protein>
    <submittedName>
        <fullName evidence="3">Protein BatD</fullName>
    </submittedName>
</protein>
<dbReference type="Pfam" id="PF13584">
    <property type="entry name" value="BatD"/>
    <property type="match status" value="2"/>
</dbReference>
<evidence type="ECO:0000256" key="1">
    <source>
        <dbReference type="SAM" id="Phobius"/>
    </source>
</evidence>
<accession>A0A2V1IS27</accession>